<keyword evidence="5 7" id="KW-0472">Membrane</keyword>
<proteinExistence type="inferred from homology"/>
<keyword evidence="2 7" id="KW-0813">Transport</keyword>
<keyword evidence="4 7" id="KW-0812">Transmembrane</keyword>
<evidence type="ECO:0000256" key="6">
    <source>
        <dbReference type="ARBA" id="ARBA00023237"/>
    </source>
</evidence>
<dbReference type="InterPro" id="IPR036942">
    <property type="entry name" value="Beta-barrel_TonB_sf"/>
</dbReference>
<evidence type="ECO:0000256" key="4">
    <source>
        <dbReference type="ARBA" id="ARBA00022692"/>
    </source>
</evidence>
<dbReference type="SUPFAM" id="SSF49464">
    <property type="entry name" value="Carboxypeptidase regulatory domain-like"/>
    <property type="match status" value="1"/>
</dbReference>
<dbReference type="Gene3D" id="2.40.170.20">
    <property type="entry name" value="TonB-dependent receptor, beta-barrel domain"/>
    <property type="match status" value="1"/>
</dbReference>
<dbReference type="Gene3D" id="2.60.40.1120">
    <property type="entry name" value="Carboxypeptidase-like, regulatory domain"/>
    <property type="match status" value="1"/>
</dbReference>
<keyword evidence="6 7" id="KW-0998">Cell outer membrane</keyword>
<dbReference type="Pfam" id="PF07715">
    <property type="entry name" value="Plug"/>
    <property type="match status" value="1"/>
</dbReference>
<dbReference type="SUPFAM" id="SSF56935">
    <property type="entry name" value="Porins"/>
    <property type="match status" value="1"/>
</dbReference>
<dbReference type="InterPro" id="IPR023997">
    <property type="entry name" value="TonB-dep_OMP_SusC/RagA_CS"/>
</dbReference>
<evidence type="ECO:0000256" key="3">
    <source>
        <dbReference type="ARBA" id="ARBA00022452"/>
    </source>
</evidence>
<accession>A0A562T5A4</accession>
<dbReference type="InterPro" id="IPR012910">
    <property type="entry name" value="Plug_dom"/>
</dbReference>
<evidence type="ECO:0000313" key="9">
    <source>
        <dbReference type="EMBL" id="TWI88246.1"/>
    </source>
</evidence>
<organism evidence="9 10">
    <name type="scientific">Chitinophaga japonensis</name>
    <name type="common">Flexibacter japonensis</name>
    <dbReference type="NCBI Taxonomy" id="104662"/>
    <lineage>
        <taxon>Bacteria</taxon>
        <taxon>Pseudomonadati</taxon>
        <taxon>Bacteroidota</taxon>
        <taxon>Chitinophagia</taxon>
        <taxon>Chitinophagales</taxon>
        <taxon>Chitinophagaceae</taxon>
        <taxon>Chitinophaga</taxon>
    </lineage>
</organism>
<dbReference type="Proteomes" id="UP000316778">
    <property type="component" value="Unassembled WGS sequence"/>
</dbReference>
<evidence type="ECO:0000256" key="2">
    <source>
        <dbReference type="ARBA" id="ARBA00022448"/>
    </source>
</evidence>
<dbReference type="InterPro" id="IPR008969">
    <property type="entry name" value="CarboxyPept-like_regulatory"/>
</dbReference>
<evidence type="ECO:0000313" key="10">
    <source>
        <dbReference type="Proteomes" id="UP000316778"/>
    </source>
</evidence>
<dbReference type="InterPro" id="IPR023996">
    <property type="entry name" value="TonB-dep_OMP_SusC/RagA"/>
</dbReference>
<name>A0A562T5A4_CHIJA</name>
<dbReference type="Pfam" id="PF13715">
    <property type="entry name" value="CarbopepD_reg_2"/>
    <property type="match status" value="1"/>
</dbReference>
<reference evidence="9 10" key="1">
    <citation type="journal article" date="2013" name="Stand. Genomic Sci.">
        <title>Genomic Encyclopedia of Type Strains, Phase I: The one thousand microbial genomes (KMG-I) project.</title>
        <authorList>
            <person name="Kyrpides N.C."/>
            <person name="Woyke T."/>
            <person name="Eisen J.A."/>
            <person name="Garrity G."/>
            <person name="Lilburn T.G."/>
            <person name="Beck B.J."/>
            <person name="Whitman W.B."/>
            <person name="Hugenholtz P."/>
            <person name="Klenk H.P."/>
        </authorList>
    </citation>
    <scope>NUCLEOTIDE SEQUENCE [LARGE SCALE GENOMIC DNA]</scope>
    <source>
        <strain evidence="9 10">DSM 13484</strain>
    </source>
</reference>
<dbReference type="Gene3D" id="2.170.130.10">
    <property type="entry name" value="TonB-dependent receptor, plug domain"/>
    <property type="match status" value="1"/>
</dbReference>
<keyword evidence="3 7" id="KW-1134">Transmembrane beta strand</keyword>
<comment type="similarity">
    <text evidence="7">Belongs to the TonB-dependent receptor family.</text>
</comment>
<dbReference type="InterPro" id="IPR037066">
    <property type="entry name" value="Plug_dom_sf"/>
</dbReference>
<dbReference type="NCBIfam" id="TIGR04057">
    <property type="entry name" value="SusC_RagA_signa"/>
    <property type="match status" value="1"/>
</dbReference>
<dbReference type="RefSeq" id="WP_145713317.1">
    <property type="nucleotide sequence ID" value="NZ_BAAAFY010000001.1"/>
</dbReference>
<dbReference type="GO" id="GO:0009279">
    <property type="term" value="C:cell outer membrane"/>
    <property type="evidence" value="ECO:0007669"/>
    <property type="project" value="UniProtKB-SubCell"/>
</dbReference>
<dbReference type="EMBL" id="VLLG01000003">
    <property type="protein sequence ID" value="TWI88246.1"/>
    <property type="molecule type" value="Genomic_DNA"/>
</dbReference>
<gene>
    <name evidence="9" type="ORF">LX66_2331</name>
</gene>
<comment type="subcellular location">
    <subcellularLocation>
        <location evidence="1 7">Cell outer membrane</location>
        <topology evidence="1 7">Multi-pass membrane protein</topology>
    </subcellularLocation>
</comment>
<dbReference type="FunFam" id="2.170.130.10:FF:000008">
    <property type="entry name" value="SusC/RagA family TonB-linked outer membrane protein"/>
    <property type="match status" value="1"/>
</dbReference>
<keyword evidence="10" id="KW-1185">Reference proteome</keyword>
<dbReference type="PROSITE" id="PS52016">
    <property type="entry name" value="TONB_DEPENDENT_REC_3"/>
    <property type="match status" value="1"/>
</dbReference>
<evidence type="ECO:0000256" key="1">
    <source>
        <dbReference type="ARBA" id="ARBA00004571"/>
    </source>
</evidence>
<evidence type="ECO:0000256" key="5">
    <source>
        <dbReference type="ARBA" id="ARBA00023136"/>
    </source>
</evidence>
<comment type="caution">
    <text evidence="9">The sequence shown here is derived from an EMBL/GenBank/DDBJ whole genome shotgun (WGS) entry which is preliminary data.</text>
</comment>
<dbReference type="AlphaFoldDB" id="A0A562T5A4"/>
<dbReference type="InterPro" id="IPR039426">
    <property type="entry name" value="TonB-dep_rcpt-like"/>
</dbReference>
<evidence type="ECO:0000256" key="7">
    <source>
        <dbReference type="PROSITE-ProRule" id="PRU01360"/>
    </source>
</evidence>
<dbReference type="NCBIfam" id="TIGR04056">
    <property type="entry name" value="OMP_RagA_SusC"/>
    <property type="match status" value="1"/>
</dbReference>
<evidence type="ECO:0000259" key="8">
    <source>
        <dbReference type="Pfam" id="PF07715"/>
    </source>
</evidence>
<protein>
    <submittedName>
        <fullName evidence="9">TonB-linked SusC/RagA family outer membrane protein</fullName>
    </submittedName>
</protein>
<sequence>MQLTGLHKRLTGEHLCAARRRGRLPGGMVRPVMKLAALLLLSCICRGNSAFAQKITLQEQHTSLEKLIRDIEQQSGYTFFLDYALLDPEKKISVNIKDGTLREAIDQCLQPFALAYNIVGKTIVVKKKGPAPPPDLEVQGRVTDAEGRPLPGVSVSVPGTGRGTVTDDKGNFTLAVAPAATLRFSFIGYKTTDVPVNGRKTLAVTLPQLNTALDGVVVVGYGTQQRSDVTGAIASVNTQTLEGTPIRSVDQTLQGRVAGVTFVQNSGMPGAGSSIRIRGGNSINGSNEPLYVIDGVPVFADQGSDGTSLNPLNSISPTDIASIEVLKDASATAIYGSRGGNGVVLITTRRGQRGDSRVTFDAYYGSQQIMKKYSLLNASQFEQLANEASVAENGPLLYDLSKTPPTTDWQDAIFRTAPVQSYSLSFSGGDNQTRFLVTANYFDQQGIARSSDLKRYSLRANLDRNIKDNIQLGSSITISNVRTNRVNSASLFAMAITAPNLPIRQPDGSYTSLNNQGAPFDNPVALVENYRNFNNTYRTLGNVYASIELIRGLTFKTLWGADISYARNDVYLPQAVYSGSQVGGNASVFTGQTFTWLNENTLHYTFNKGHHHVDLLGGFTQQSSSYQSLNAEAQGFLNDNLETHALGNAASVQPSSSGIAGWGLRSYLGRVNYSYRDKYLLTLTGRYDGSSRFGRNNRFGFFPSAALGWKLDQEPFIEDLHVFSNLKLRISHGLTGNQDGIGNYPSLDLMGRANYSIGGMNVIGLTPSQVGNPDLRWESTAQSDIGLELGFLDNRLTFVTDLYYKKTRDLLLYVKIPTTSGFSTSLQNRGRVENKGLELSINAIPVDKGLHWETGFNISFNRNKVLDLAGADRLFAGLGPNQSTVLQVGQPLGTFFGFAAEGVFRDKEEVAASAQPTAKPGDIRFRDVNGDKKINDDDRVLLGNAQPEFTFGFNSTFSLKGFDLMILLQGVYGNKLYNVNTLTLENLTGLQNQRTTTLHRWTPDNTNTNIPRATTVKPVARSWDRLVEDGSYLRGKTFQLGYNLPHKMLERLKLATLKVYVNVQNLFTITNYSGLDPEVSRYGSDNVSPGFDSGAYPNARTFSFGVNASF</sequence>
<feature type="domain" description="TonB-dependent receptor plug" evidence="8">
    <location>
        <begin position="227"/>
        <end position="343"/>
    </location>
</feature>